<protein>
    <submittedName>
        <fullName evidence="9">RsmF rRNA methyltransferase first C-terminal domain-containing protein</fullName>
    </submittedName>
</protein>
<dbReference type="InterPro" id="IPR031340">
    <property type="entry name" value="RsmF_methylt_CI"/>
</dbReference>
<keyword evidence="2" id="KW-0963">Cytoplasm</keyword>
<dbReference type="Gene3D" id="3.30.70.1170">
    <property type="entry name" value="Sun protein, domain 3"/>
    <property type="match status" value="1"/>
</dbReference>
<dbReference type="SUPFAM" id="SSF53335">
    <property type="entry name" value="S-adenosyl-L-methionine-dependent methyltransferases"/>
    <property type="match status" value="1"/>
</dbReference>
<proteinExistence type="inferred from homology"/>
<dbReference type="Pfam" id="PF17125">
    <property type="entry name" value="Methyltr_RsmF_N"/>
    <property type="match status" value="1"/>
</dbReference>
<organism evidence="9 10">
    <name type="scientific">Levilactobacillus tongjiangensis</name>
    <dbReference type="NCBI Taxonomy" id="2486023"/>
    <lineage>
        <taxon>Bacteria</taxon>
        <taxon>Bacillati</taxon>
        <taxon>Bacillota</taxon>
        <taxon>Bacilli</taxon>
        <taxon>Lactobacillales</taxon>
        <taxon>Lactobacillaceae</taxon>
        <taxon>Levilactobacillus</taxon>
    </lineage>
</organism>
<evidence type="ECO:0000313" key="9">
    <source>
        <dbReference type="EMBL" id="MFC6208054.1"/>
    </source>
</evidence>
<gene>
    <name evidence="9" type="ORF">ACFP1G_11330</name>
</gene>
<sequence>MNLPEDFITKYRGLLGDQADDFFASFDTESLSGYRVNPAHHHLPERLTATPAVPYEALGHYGTVSGRSLMHQSGAVYSQEPSAMFVGATAAPTPGERVLDLCAAPGGKTTHLASYLHGTGLLVTNEINRKRVKVLAENVERFGVQSAVILNESPERLSPVFPDYFDKVLVDAPCSGEGMFRKDPDAMSYWSLDYVQECADRQQQIMTEALKMVKPGGQLIYSTCTFAPEEDEQMMAWVLENFPEFHLVPIEKTGGVIDAKPEWADGNPELTKAARLFPHLMNGEGHFVAKLERDEVAATAPRGAAKLGTPLTSDQKKLWQAFAQDVLGQSLTGNLVTVKDQLFLTPTDLPNLKRCHVFRPGLHLGTFKKNRFEPAYALALASDTAQVKQTLAITDEQWRAWVHGETFTLTEAPSKGWYLLTSQDQPVGFGKVVGQTVKNFFPKGLRFTVYDTDLN</sequence>
<dbReference type="Gene3D" id="3.40.50.150">
    <property type="entry name" value="Vaccinia Virus protein VP39"/>
    <property type="match status" value="1"/>
</dbReference>
<dbReference type="PROSITE" id="PS01153">
    <property type="entry name" value="NOL1_NOP2_SUN"/>
    <property type="match status" value="1"/>
</dbReference>
<dbReference type="InterPro" id="IPR023267">
    <property type="entry name" value="RCMT"/>
</dbReference>
<feature type="binding site" evidence="7">
    <location>
        <begin position="102"/>
        <end position="108"/>
    </location>
    <ligand>
        <name>S-adenosyl-L-methionine</name>
        <dbReference type="ChEBI" id="CHEBI:59789"/>
    </ligand>
</feature>
<keyword evidence="10" id="KW-1185">Reference proteome</keyword>
<feature type="active site" description="Nucleophile" evidence="7">
    <location>
        <position position="224"/>
    </location>
</feature>
<evidence type="ECO:0000313" key="10">
    <source>
        <dbReference type="Proteomes" id="UP001596254"/>
    </source>
</evidence>
<comment type="caution">
    <text evidence="9">The sequence shown here is derived from an EMBL/GenBank/DDBJ whole genome shotgun (WGS) entry which is preliminary data.</text>
</comment>
<evidence type="ECO:0000256" key="4">
    <source>
        <dbReference type="ARBA" id="ARBA00022679"/>
    </source>
</evidence>
<dbReference type="InterPro" id="IPR031341">
    <property type="entry name" value="Methyltr_RsmF_N"/>
</dbReference>
<accession>A0ABW1SUK3</accession>
<dbReference type="InterPro" id="IPR001678">
    <property type="entry name" value="MeTrfase_RsmB-F_NOP2_dom"/>
</dbReference>
<dbReference type="PANTHER" id="PTHR22807:SF30">
    <property type="entry name" value="28S RRNA (CYTOSINE(4447)-C(5))-METHYLTRANSFERASE-RELATED"/>
    <property type="match status" value="1"/>
</dbReference>
<dbReference type="InterPro" id="IPR049560">
    <property type="entry name" value="MeTrfase_RsmB-F_NOP2_cat"/>
</dbReference>
<feature type="binding site" evidence="7">
    <location>
        <position position="126"/>
    </location>
    <ligand>
        <name>S-adenosyl-L-methionine</name>
        <dbReference type="ChEBI" id="CHEBI:59789"/>
    </ligand>
</feature>
<keyword evidence="4 7" id="KW-0808">Transferase</keyword>
<evidence type="ECO:0000256" key="1">
    <source>
        <dbReference type="ARBA" id="ARBA00007494"/>
    </source>
</evidence>
<dbReference type="Gene3D" id="2.30.130.60">
    <property type="match status" value="1"/>
</dbReference>
<dbReference type="CDD" id="cd02440">
    <property type="entry name" value="AdoMet_MTases"/>
    <property type="match status" value="1"/>
</dbReference>
<keyword evidence="5 7" id="KW-0949">S-adenosyl-L-methionine</keyword>
<dbReference type="CDD" id="cd21147">
    <property type="entry name" value="RsmF_methylt_CTD1"/>
    <property type="match status" value="1"/>
</dbReference>
<evidence type="ECO:0000256" key="7">
    <source>
        <dbReference type="PROSITE-ProRule" id="PRU01023"/>
    </source>
</evidence>
<dbReference type="EMBL" id="JBHSSK010000029">
    <property type="protein sequence ID" value="MFC6208054.1"/>
    <property type="molecule type" value="Genomic_DNA"/>
</dbReference>
<dbReference type="Proteomes" id="UP001596254">
    <property type="component" value="Unassembled WGS sequence"/>
</dbReference>
<dbReference type="RefSeq" id="WP_125692582.1">
    <property type="nucleotide sequence ID" value="NZ_JBHSSK010000029.1"/>
</dbReference>
<evidence type="ECO:0000256" key="5">
    <source>
        <dbReference type="ARBA" id="ARBA00022691"/>
    </source>
</evidence>
<dbReference type="Pfam" id="PF17126">
    <property type="entry name" value="RsmF_methylt_CI"/>
    <property type="match status" value="1"/>
</dbReference>
<dbReference type="InterPro" id="IPR027391">
    <property type="entry name" value="Nol1_Nop2_Fmu_2"/>
</dbReference>
<name>A0ABW1SUK3_9LACO</name>
<feature type="domain" description="SAM-dependent MTase RsmB/NOP-type" evidence="8">
    <location>
        <begin position="1"/>
        <end position="294"/>
    </location>
</feature>
<dbReference type="InterPro" id="IPR029063">
    <property type="entry name" value="SAM-dependent_MTases_sf"/>
</dbReference>
<evidence type="ECO:0000259" key="8">
    <source>
        <dbReference type="PROSITE" id="PS51686"/>
    </source>
</evidence>
<evidence type="ECO:0000256" key="3">
    <source>
        <dbReference type="ARBA" id="ARBA00022603"/>
    </source>
</evidence>
<feature type="binding site" evidence="7">
    <location>
        <position position="171"/>
    </location>
    <ligand>
        <name>S-adenosyl-L-methionine</name>
        <dbReference type="ChEBI" id="CHEBI:59789"/>
    </ligand>
</feature>
<dbReference type="Pfam" id="PF13636">
    <property type="entry name" value="Methyltranf_PUA"/>
    <property type="match status" value="1"/>
</dbReference>
<keyword evidence="3 7" id="KW-0489">Methyltransferase</keyword>
<dbReference type="Pfam" id="PF01189">
    <property type="entry name" value="Methyltr_RsmB-F"/>
    <property type="match status" value="1"/>
</dbReference>
<dbReference type="PRINTS" id="PR02008">
    <property type="entry name" value="RCMTFAMILY"/>
</dbReference>
<dbReference type="GO" id="GO:0032259">
    <property type="term" value="P:methylation"/>
    <property type="evidence" value="ECO:0007669"/>
    <property type="project" value="UniProtKB-KW"/>
</dbReference>
<comment type="similarity">
    <text evidence="1 7">Belongs to the class I-like SAM-binding methyltransferase superfamily. RsmB/NOP family.</text>
</comment>
<comment type="caution">
    <text evidence="7">Lacks conserved residue(s) required for the propagation of feature annotation.</text>
</comment>
<dbReference type="GO" id="GO:0008168">
    <property type="term" value="F:methyltransferase activity"/>
    <property type="evidence" value="ECO:0007669"/>
    <property type="project" value="UniProtKB-KW"/>
</dbReference>
<dbReference type="InterPro" id="IPR018314">
    <property type="entry name" value="RsmB/NOL1/NOP2-like_CS"/>
</dbReference>
<evidence type="ECO:0000256" key="6">
    <source>
        <dbReference type="ARBA" id="ARBA00022884"/>
    </source>
</evidence>
<reference evidence="10" key="1">
    <citation type="journal article" date="2019" name="Int. J. Syst. Evol. Microbiol.">
        <title>The Global Catalogue of Microorganisms (GCM) 10K type strain sequencing project: providing services to taxonomists for standard genome sequencing and annotation.</title>
        <authorList>
            <consortium name="The Broad Institute Genomics Platform"/>
            <consortium name="The Broad Institute Genome Sequencing Center for Infectious Disease"/>
            <person name="Wu L."/>
            <person name="Ma J."/>
        </authorList>
    </citation>
    <scope>NUCLEOTIDE SEQUENCE [LARGE SCALE GENOMIC DNA]</scope>
    <source>
        <strain evidence="10">CCM 8905</strain>
    </source>
</reference>
<dbReference type="PROSITE" id="PS51686">
    <property type="entry name" value="SAM_MT_RSMB_NOP"/>
    <property type="match status" value="1"/>
</dbReference>
<evidence type="ECO:0000256" key="2">
    <source>
        <dbReference type="ARBA" id="ARBA00022490"/>
    </source>
</evidence>
<dbReference type="PANTHER" id="PTHR22807">
    <property type="entry name" value="NOP2 YEAST -RELATED NOL1/NOP2/FMU SUN DOMAIN-CONTAINING"/>
    <property type="match status" value="1"/>
</dbReference>
<keyword evidence="6 7" id="KW-0694">RNA-binding</keyword>